<sequence>MKSNTDQPQSAATPSAIWESFVASELEKIRQTGQLPDYVMIGKKQPLRVSYSRAELADKLKDWMIDLWGNSPKNLPPEDRDQWHRDNGLIYHFICDHFPTENAKLSHEEGGKEQL</sequence>
<gene>
    <name evidence="1" type="ORF">UFOVP705_16</name>
    <name evidence="2" type="ORF">UFOVP736_65</name>
</gene>
<organism evidence="2">
    <name type="scientific">uncultured Caudovirales phage</name>
    <dbReference type="NCBI Taxonomy" id="2100421"/>
    <lineage>
        <taxon>Viruses</taxon>
        <taxon>Duplodnaviria</taxon>
        <taxon>Heunggongvirae</taxon>
        <taxon>Uroviricota</taxon>
        <taxon>Caudoviricetes</taxon>
        <taxon>Peduoviridae</taxon>
        <taxon>Maltschvirus</taxon>
        <taxon>Maltschvirus maltsch</taxon>
    </lineage>
</organism>
<accession>A0A6J7X1H2</accession>
<evidence type="ECO:0000313" key="2">
    <source>
        <dbReference type="EMBL" id="CAB5224380.1"/>
    </source>
</evidence>
<evidence type="ECO:0000313" key="1">
    <source>
        <dbReference type="EMBL" id="CAB4158632.1"/>
    </source>
</evidence>
<protein>
    <submittedName>
        <fullName evidence="2">Uncharacterized protein</fullName>
    </submittedName>
</protein>
<reference evidence="2" key="1">
    <citation type="submission" date="2020-05" db="EMBL/GenBank/DDBJ databases">
        <authorList>
            <person name="Chiriac C."/>
            <person name="Salcher M."/>
            <person name="Ghai R."/>
            <person name="Kavagutti S V."/>
        </authorList>
    </citation>
    <scope>NUCLEOTIDE SEQUENCE</scope>
</reference>
<dbReference type="EMBL" id="LR796685">
    <property type="protein sequence ID" value="CAB4158632.1"/>
    <property type="molecule type" value="Genomic_DNA"/>
</dbReference>
<dbReference type="EMBL" id="LR798327">
    <property type="protein sequence ID" value="CAB5224380.1"/>
    <property type="molecule type" value="Genomic_DNA"/>
</dbReference>
<proteinExistence type="predicted"/>
<name>A0A6J7X1H2_9CAUD</name>